<dbReference type="AlphaFoldDB" id="A0AAJ0HHU6"/>
<reference evidence="2" key="1">
    <citation type="journal article" date="2023" name="Mol. Phylogenet. Evol.">
        <title>Genome-scale phylogeny and comparative genomics of the fungal order Sordariales.</title>
        <authorList>
            <person name="Hensen N."/>
            <person name="Bonometti L."/>
            <person name="Westerberg I."/>
            <person name="Brannstrom I.O."/>
            <person name="Guillou S."/>
            <person name="Cros-Aarteil S."/>
            <person name="Calhoun S."/>
            <person name="Haridas S."/>
            <person name="Kuo A."/>
            <person name="Mondo S."/>
            <person name="Pangilinan J."/>
            <person name="Riley R."/>
            <person name="LaButti K."/>
            <person name="Andreopoulos B."/>
            <person name="Lipzen A."/>
            <person name="Chen C."/>
            <person name="Yan M."/>
            <person name="Daum C."/>
            <person name="Ng V."/>
            <person name="Clum A."/>
            <person name="Steindorff A."/>
            <person name="Ohm R.A."/>
            <person name="Martin F."/>
            <person name="Silar P."/>
            <person name="Natvig D.O."/>
            <person name="Lalanne C."/>
            <person name="Gautier V."/>
            <person name="Ament-Velasquez S.L."/>
            <person name="Kruys A."/>
            <person name="Hutchinson M.I."/>
            <person name="Powell A.J."/>
            <person name="Barry K."/>
            <person name="Miller A.N."/>
            <person name="Grigoriev I.V."/>
            <person name="Debuchy R."/>
            <person name="Gladieux P."/>
            <person name="Hiltunen Thoren M."/>
            <person name="Johannesson H."/>
        </authorList>
    </citation>
    <scope>NUCLEOTIDE SEQUENCE</scope>
    <source>
        <strain evidence="2">CBS 955.72</strain>
    </source>
</reference>
<evidence type="ECO:0000256" key="1">
    <source>
        <dbReference type="SAM" id="MobiDB-lite"/>
    </source>
</evidence>
<protein>
    <submittedName>
        <fullName evidence="2">Uncharacterized protein</fullName>
    </submittedName>
</protein>
<feature type="compositionally biased region" description="Acidic residues" evidence="1">
    <location>
        <begin position="366"/>
        <end position="383"/>
    </location>
</feature>
<evidence type="ECO:0000313" key="3">
    <source>
        <dbReference type="Proteomes" id="UP001275084"/>
    </source>
</evidence>
<feature type="region of interest" description="Disordered" evidence="1">
    <location>
        <begin position="336"/>
        <end position="475"/>
    </location>
</feature>
<dbReference type="EMBL" id="JAUIQD010000004">
    <property type="protein sequence ID" value="KAK3352906.1"/>
    <property type="molecule type" value="Genomic_DNA"/>
</dbReference>
<feature type="compositionally biased region" description="Acidic residues" evidence="1">
    <location>
        <begin position="399"/>
        <end position="452"/>
    </location>
</feature>
<accession>A0AAJ0HHU6</accession>
<reference evidence="2" key="2">
    <citation type="submission" date="2023-06" db="EMBL/GenBank/DDBJ databases">
        <authorList>
            <consortium name="Lawrence Berkeley National Laboratory"/>
            <person name="Haridas S."/>
            <person name="Hensen N."/>
            <person name="Bonometti L."/>
            <person name="Westerberg I."/>
            <person name="Brannstrom I.O."/>
            <person name="Guillou S."/>
            <person name="Cros-Aarteil S."/>
            <person name="Calhoun S."/>
            <person name="Kuo A."/>
            <person name="Mondo S."/>
            <person name="Pangilinan J."/>
            <person name="Riley R."/>
            <person name="Labutti K."/>
            <person name="Andreopoulos B."/>
            <person name="Lipzen A."/>
            <person name="Chen C."/>
            <person name="Yanf M."/>
            <person name="Daum C."/>
            <person name="Ng V."/>
            <person name="Clum A."/>
            <person name="Steindorff A."/>
            <person name="Ohm R."/>
            <person name="Martin F."/>
            <person name="Silar P."/>
            <person name="Natvig D."/>
            <person name="Lalanne C."/>
            <person name="Gautier V."/>
            <person name="Ament-Velasquez S.L."/>
            <person name="Kruys A."/>
            <person name="Hutchinson M.I."/>
            <person name="Powell A.J."/>
            <person name="Barry K."/>
            <person name="Miller A.N."/>
            <person name="Grigoriev I.V."/>
            <person name="Debuchy R."/>
            <person name="Gladieux P."/>
            <person name="Thoren M.H."/>
            <person name="Johannesson H."/>
        </authorList>
    </citation>
    <scope>NUCLEOTIDE SEQUENCE</scope>
    <source>
        <strain evidence="2">CBS 955.72</strain>
    </source>
</reference>
<dbReference type="Proteomes" id="UP001275084">
    <property type="component" value="Unassembled WGS sequence"/>
</dbReference>
<name>A0AAJ0HHU6_9PEZI</name>
<sequence>MLKVVFYSKLHPTDPADTGRRPAHPLVVQYADKTVDLWGGSGSPADPLPLLSGNIASRSTSRKSDEMLCVAPLLRLDLKPFLEAEKRVRMERGLGDLGEISDGDLADERMKIFWQMMRVCQWGAVFNPNRRLTADGLRWAPATFLDSPPSGFVERVDQGYCKLDRKDRGLRFTGQGIVIDTPLTWRAASSGALTITTTDPKIGRVSIEVTPKDLSFPTEIFTWSPGTKYVIILAMSLSAPSPGIQMIARMPKSGPEIELWLENVFQPGRVNMLTLDAVVATVKNASLHGRCQIRHECIAVAKVVESPLLGESEAEKFAKWDELARALLKATLEKGIPPGAEKASDDSDGGESGNDSNQSFFTDGDIGSDEFEVSGLNDEDGPSLDDLRRSSKGHKPNDDGDGDDNEDDDDYGDDDDDDDGGSDDDDDDDSGSDDDDDDDGGSDDDDSNDGSLDEITYYDSRQPSEADDEDDAAHQQREAKLLEIAHEVEDSGSESADEGCFKFVGEDGVEADTSEVRIEGTLTLESAKWFIL</sequence>
<proteinExistence type="predicted"/>
<gene>
    <name evidence="2" type="ORF">B0T25DRAFT_607008</name>
</gene>
<organism evidence="2 3">
    <name type="scientific">Lasiosphaeria hispida</name>
    <dbReference type="NCBI Taxonomy" id="260671"/>
    <lineage>
        <taxon>Eukaryota</taxon>
        <taxon>Fungi</taxon>
        <taxon>Dikarya</taxon>
        <taxon>Ascomycota</taxon>
        <taxon>Pezizomycotina</taxon>
        <taxon>Sordariomycetes</taxon>
        <taxon>Sordariomycetidae</taxon>
        <taxon>Sordariales</taxon>
        <taxon>Lasiosphaeriaceae</taxon>
        <taxon>Lasiosphaeria</taxon>
    </lineage>
</organism>
<comment type="caution">
    <text evidence="2">The sequence shown here is derived from an EMBL/GenBank/DDBJ whole genome shotgun (WGS) entry which is preliminary data.</text>
</comment>
<evidence type="ECO:0000313" key="2">
    <source>
        <dbReference type="EMBL" id="KAK3352906.1"/>
    </source>
</evidence>
<keyword evidence="3" id="KW-1185">Reference proteome</keyword>